<reference evidence="2 3" key="1">
    <citation type="journal article" date="2011" name="J. Gen. Appl. Microbiol.">
        <title>Draft genome sequencing of the enigmatic basidiomycete Mixia osmundae.</title>
        <authorList>
            <person name="Nishida H."/>
            <person name="Nagatsuka Y."/>
            <person name="Sugiyama J."/>
        </authorList>
    </citation>
    <scope>NUCLEOTIDE SEQUENCE [LARGE SCALE GENOMIC DNA]</scope>
    <source>
        <strain evidence="3">CBS 9802 / IAM 14324 / JCM 22182 / KY 12970</strain>
    </source>
</reference>
<protein>
    <submittedName>
        <fullName evidence="2">Uncharacterized protein</fullName>
    </submittedName>
</protein>
<organism evidence="2 3">
    <name type="scientific">Mixia osmundae (strain CBS 9802 / IAM 14324 / JCM 22182 / KY 12970)</name>
    <dbReference type="NCBI Taxonomy" id="764103"/>
    <lineage>
        <taxon>Eukaryota</taxon>
        <taxon>Fungi</taxon>
        <taxon>Dikarya</taxon>
        <taxon>Basidiomycota</taxon>
        <taxon>Pucciniomycotina</taxon>
        <taxon>Mixiomycetes</taxon>
        <taxon>Mixiales</taxon>
        <taxon>Mixiaceae</taxon>
        <taxon>Mixia</taxon>
    </lineage>
</organism>
<dbReference type="Proteomes" id="UP000009131">
    <property type="component" value="Unassembled WGS sequence"/>
</dbReference>
<sequence>MGGQWTEEQMILMLRAVSRRLKDSEDVTIRAPLVNYVREHLLQLPPFDEHADSVTDSTIRGKIGNCRAVFNAVRKLSKHYVKGYDVYSGCKLSEEHFDDVFEEAGLNVNNNVPMIKHDGLTPYWQTVWPAVVELMELQPAQPIVIKPDEDSQRPTSRTRRAAVSDADDASPRASHRLAKRARISMCSVNGKGDSGSSKQNPEVEPKSRVQVGMSALDQFGLVMSEIEKHEQVKRYITNEIFLRFYVIAVRSPGLSKAFPPLLDIDDPQRILLCLQAILNMAEA</sequence>
<accession>G7DXP7</accession>
<evidence type="ECO:0000256" key="1">
    <source>
        <dbReference type="SAM" id="MobiDB-lite"/>
    </source>
</evidence>
<proteinExistence type="predicted"/>
<keyword evidence="3" id="KW-1185">Reference proteome</keyword>
<gene>
    <name evidence="2" type="primary">Mo02014</name>
    <name evidence="2" type="ORF">E5Q_02014</name>
</gene>
<evidence type="ECO:0000313" key="3">
    <source>
        <dbReference type="Proteomes" id="UP000009131"/>
    </source>
</evidence>
<dbReference type="HOGENOM" id="CLU_937160_0_0_1"/>
<name>G7DXP7_MIXOS</name>
<dbReference type="InParanoid" id="G7DXP7"/>
<comment type="caution">
    <text evidence="2">The sequence shown here is derived from an EMBL/GenBank/DDBJ whole genome shotgun (WGS) entry which is preliminary data.</text>
</comment>
<feature type="region of interest" description="Disordered" evidence="1">
    <location>
        <begin position="143"/>
        <end position="177"/>
    </location>
</feature>
<dbReference type="EMBL" id="BABT02000061">
    <property type="protein sequence ID" value="GAA95357.1"/>
    <property type="molecule type" value="Genomic_DNA"/>
</dbReference>
<dbReference type="AlphaFoldDB" id="G7DXP7"/>
<reference evidence="2 3" key="2">
    <citation type="journal article" date="2012" name="Open Biol.">
        <title>Characteristics of nucleosomes and linker DNA regions on the genome of the basidiomycete Mixia osmundae revealed by mono- and dinucleosome mapping.</title>
        <authorList>
            <person name="Nishida H."/>
            <person name="Kondo S."/>
            <person name="Matsumoto T."/>
            <person name="Suzuki Y."/>
            <person name="Yoshikawa H."/>
            <person name="Taylor T.D."/>
            <person name="Sugiyama J."/>
        </authorList>
    </citation>
    <scope>NUCLEOTIDE SEQUENCE [LARGE SCALE GENOMIC DNA]</scope>
    <source>
        <strain evidence="3">CBS 9802 / IAM 14324 / JCM 22182 / KY 12970</strain>
    </source>
</reference>
<evidence type="ECO:0000313" key="2">
    <source>
        <dbReference type="EMBL" id="GAA95357.1"/>
    </source>
</evidence>